<dbReference type="EMBL" id="LSNE01000019">
    <property type="protein sequence ID" value="KXI26919.1"/>
    <property type="molecule type" value="Genomic_DNA"/>
</dbReference>
<evidence type="ECO:0000313" key="3">
    <source>
        <dbReference type="Proteomes" id="UP000070299"/>
    </source>
</evidence>
<protein>
    <submittedName>
        <fullName evidence="2">Uncharacterized protein</fullName>
    </submittedName>
</protein>
<keyword evidence="1" id="KW-0812">Transmembrane</keyword>
<dbReference type="RefSeq" id="WP_068382039.1">
    <property type="nucleotide sequence ID" value="NZ_LSNE01000019.1"/>
</dbReference>
<dbReference type="STRING" id="1799789.AX660_02675"/>
<dbReference type="AlphaFoldDB" id="A0A148KKX0"/>
<name>A0A148KKX0_9ALTE</name>
<accession>A0A148KKX0</accession>
<dbReference type="OrthoDB" id="6388784at2"/>
<comment type="caution">
    <text evidence="2">The sequence shown here is derived from an EMBL/GenBank/DDBJ whole genome shotgun (WGS) entry which is preliminary data.</text>
</comment>
<keyword evidence="3" id="KW-1185">Reference proteome</keyword>
<keyword evidence="1" id="KW-0472">Membrane</keyword>
<evidence type="ECO:0000256" key="1">
    <source>
        <dbReference type="SAM" id="Phobius"/>
    </source>
</evidence>
<organism evidence="2 3">
    <name type="scientific">Paraglaciecola hydrolytica</name>
    <dbReference type="NCBI Taxonomy" id="1799789"/>
    <lineage>
        <taxon>Bacteria</taxon>
        <taxon>Pseudomonadati</taxon>
        <taxon>Pseudomonadota</taxon>
        <taxon>Gammaproteobacteria</taxon>
        <taxon>Alteromonadales</taxon>
        <taxon>Alteromonadaceae</taxon>
        <taxon>Paraglaciecola</taxon>
    </lineage>
</organism>
<evidence type="ECO:0000313" key="2">
    <source>
        <dbReference type="EMBL" id="KXI26919.1"/>
    </source>
</evidence>
<gene>
    <name evidence="2" type="ORF">AX660_02675</name>
</gene>
<dbReference type="Proteomes" id="UP000070299">
    <property type="component" value="Unassembled WGS sequence"/>
</dbReference>
<proteinExistence type="predicted"/>
<feature type="transmembrane region" description="Helical" evidence="1">
    <location>
        <begin position="12"/>
        <end position="33"/>
    </location>
</feature>
<sequence length="250" mass="28336">MILRSLTKHIKAQNWFAVLLDFFIVVLGILLAFQVTNWNDSHQKMKRQAHYLERLDKEFDIIRERLVDGKATFQMSVNSIDFLLKAHRDFENSPESNLPDDEALASATLNVSSGRVPSGSPAAFKEMVASGGLETLKNDELRQALFAYDEFATIARDGWRTIRDEHHSATNHLMELLDLAAPPPLSENNEGLQESIQIIGFERDKFFETAAMQGYLGVLLSAQVNQHQLVQIQLTLAENIESLLDKERNK</sequence>
<keyword evidence="1" id="KW-1133">Transmembrane helix</keyword>
<reference evidence="3" key="1">
    <citation type="submission" date="2016-02" db="EMBL/GenBank/DDBJ databases">
        <authorList>
            <person name="Schultz-Johansen M."/>
            <person name="Glaring M.A."/>
            <person name="Bech P.K."/>
            <person name="Stougaard P."/>
        </authorList>
    </citation>
    <scope>NUCLEOTIDE SEQUENCE [LARGE SCALE GENOMIC DNA]</scope>
    <source>
        <strain evidence="3">S66</strain>
    </source>
</reference>